<evidence type="ECO:0000256" key="1">
    <source>
        <dbReference type="ARBA" id="ARBA00004651"/>
    </source>
</evidence>
<keyword evidence="5" id="KW-0769">Symport</keyword>
<protein>
    <submittedName>
        <fullName evidence="10">MFS transporter</fullName>
    </submittedName>
</protein>
<dbReference type="InterPro" id="IPR020846">
    <property type="entry name" value="MFS_dom"/>
</dbReference>
<dbReference type="Gene3D" id="1.20.1250.20">
    <property type="entry name" value="MFS general substrate transporter like domains"/>
    <property type="match status" value="1"/>
</dbReference>
<organism evidence="10 11">
    <name type="scientific">Amycolatopsis rhabdoformis</name>
    <dbReference type="NCBI Taxonomy" id="1448059"/>
    <lineage>
        <taxon>Bacteria</taxon>
        <taxon>Bacillati</taxon>
        <taxon>Actinomycetota</taxon>
        <taxon>Actinomycetes</taxon>
        <taxon>Pseudonocardiales</taxon>
        <taxon>Pseudonocardiaceae</taxon>
        <taxon>Amycolatopsis</taxon>
    </lineage>
</organism>
<dbReference type="InterPro" id="IPR005828">
    <property type="entry name" value="MFS_sugar_transport-like"/>
</dbReference>
<evidence type="ECO:0000313" key="10">
    <source>
        <dbReference type="EMBL" id="WSE34745.1"/>
    </source>
</evidence>
<dbReference type="SUPFAM" id="SSF103473">
    <property type="entry name" value="MFS general substrate transporter"/>
    <property type="match status" value="1"/>
</dbReference>
<dbReference type="RefSeq" id="WP_326837553.1">
    <property type="nucleotide sequence ID" value="NZ_CP142149.1"/>
</dbReference>
<keyword evidence="4 8" id="KW-0812">Transmembrane</keyword>
<feature type="transmembrane region" description="Helical" evidence="8">
    <location>
        <begin position="246"/>
        <end position="269"/>
    </location>
</feature>
<keyword evidence="11" id="KW-1185">Reference proteome</keyword>
<dbReference type="PROSITE" id="PS50850">
    <property type="entry name" value="MFS"/>
    <property type="match status" value="1"/>
</dbReference>
<feature type="transmembrane region" description="Helical" evidence="8">
    <location>
        <begin position="405"/>
        <end position="425"/>
    </location>
</feature>
<dbReference type="Proteomes" id="UP001330812">
    <property type="component" value="Chromosome"/>
</dbReference>
<feature type="transmembrane region" description="Helical" evidence="8">
    <location>
        <begin position="281"/>
        <end position="301"/>
    </location>
</feature>
<feature type="transmembrane region" description="Helical" evidence="8">
    <location>
        <begin position="193"/>
        <end position="212"/>
    </location>
</feature>
<evidence type="ECO:0000256" key="8">
    <source>
        <dbReference type="SAM" id="Phobius"/>
    </source>
</evidence>
<proteinExistence type="predicted"/>
<feature type="domain" description="Major facilitator superfamily (MFS) profile" evidence="9">
    <location>
        <begin position="21"/>
        <end position="429"/>
    </location>
</feature>
<name>A0ABZ1IKN2_9PSEU</name>
<evidence type="ECO:0000256" key="4">
    <source>
        <dbReference type="ARBA" id="ARBA00022692"/>
    </source>
</evidence>
<dbReference type="InterPro" id="IPR051084">
    <property type="entry name" value="H+-coupled_symporters"/>
</dbReference>
<feature type="transmembrane region" description="Helical" evidence="8">
    <location>
        <begin position="337"/>
        <end position="362"/>
    </location>
</feature>
<feature type="transmembrane region" description="Helical" evidence="8">
    <location>
        <begin position="119"/>
        <end position="137"/>
    </location>
</feature>
<keyword evidence="6 8" id="KW-1133">Transmembrane helix</keyword>
<evidence type="ECO:0000313" key="11">
    <source>
        <dbReference type="Proteomes" id="UP001330812"/>
    </source>
</evidence>
<evidence type="ECO:0000256" key="6">
    <source>
        <dbReference type="ARBA" id="ARBA00022989"/>
    </source>
</evidence>
<feature type="transmembrane region" description="Helical" evidence="8">
    <location>
        <begin position="93"/>
        <end position="113"/>
    </location>
</feature>
<dbReference type="Pfam" id="PF00083">
    <property type="entry name" value="Sugar_tr"/>
    <property type="match status" value="2"/>
</dbReference>
<feature type="transmembrane region" description="Helical" evidence="8">
    <location>
        <begin position="374"/>
        <end position="393"/>
    </location>
</feature>
<feature type="transmembrane region" description="Helical" evidence="8">
    <location>
        <begin position="58"/>
        <end position="81"/>
    </location>
</feature>
<sequence length="446" mass="47039">MSATVSAKEAEPTLTLREKRVIRGAAVGQFVEWYDFLAYATLAPILALNFFPAGNSSLAILSTLAVYGAGFFMRPLGGMVCGRFGDRLGRRNILAMTVLLMGGSTLVCGLLPTYATAGVAAPVILLLLRLIQGFAAGGEASSMGPLVLESAPKAKRGAWIAIAFAASYVPSAFAGFFVIGLDSVFGSDAAVQWVWRIPFLFGGVLAFVGFVIRSKVAESEEFVALADKGKLAKKPFKEATAHHKKAMVLVCLIISALAVSAYTINSYMFTYLVNTIGMAQVPATTSTSISVIFIVLTLPYCGKLADRYGRKPLMITGAVFLAVTAYPAYLLCSVGTFSAALGAQVILSAGVCLLGGGGYVTLYELFPTSVRSSGIGFAYNLGYAVFGGTVPFVNQLLVDVTGYALAPSFYLIVVSIVEILVLRIVPETLGSDLKKSLFTSGRTARS</sequence>
<dbReference type="PROSITE" id="PS00217">
    <property type="entry name" value="SUGAR_TRANSPORT_2"/>
    <property type="match status" value="1"/>
</dbReference>
<dbReference type="InterPro" id="IPR036259">
    <property type="entry name" value="MFS_trans_sf"/>
</dbReference>
<accession>A0ABZ1IKN2</accession>
<dbReference type="EMBL" id="CP142149">
    <property type="protein sequence ID" value="WSE34745.1"/>
    <property type="molecule type" value="Genomic_DNA"/>
</dbReference>
<dbReference type="PANTHER" id="PTHR43528">
    <property type="entry name" value="ALPHA-KETOGLUTARATE PERMEASE"/>
    <property type="match status" value="1"/>
</dbReference>
<evidence type="ECO:0000256" key="7">
    <source>
        <dbReference type="ARBA" id="ARBA00023136"/>
    </source>
</evidence>
<dbReference type="InterPro" id="IPR005829">
    <property type="entry name" value="Sugar_transporter_CS"/>
</dbReference>
<feature type="transmembrane region" description="Helical" evidence="8">
    <location>
        <begin position="158"/>
        <end position="181"/>
    </location>
</feature>
<evidence type="ECO:0000259" key="9">
    <source>
        <dbReference type="PROSITE" id="PS50850"/>
    </source>
</evidence>
<keyword evidence="2" id="KW-0813">Transport</keyword>
<dbReference type="PANTHER" id="PTHR43528:SF1">
    <property type="entry name" value="ALPHA-KETOGLUTARATE PERMEASE"/>
    <property type="match status" value="1"/>
</dbReference>
<keyword evidence="7 8" id="KW-0472">Membrane</keyword>
<keyword evidence="3" id="KW-1003">Cell membrane</keyword>
<evidence type="ECO:0000256" key="5">
    <source>
        <dbReference type="ARBA" id="ARBA00022847"/>
    </source>
</evidence>
<reference evidence="10 11" key="1">
    <citation type="journal article" date="2015" name="Int. J. Syst. Evol. Microbiol.">
        <title>Amycolatopsis rhabdoformis sp. nov., an actinomycete isolated from a tropical forest soil.</title>
        <authorList>
            <person name="Souza W.R."/>
            <person name="Silva R.E."/>
            <person name="Goodfellow M."/>
            <person name="Busarakam K."/>
            <person name="Figueiro F.S."/>
            <person name="Ferreira D."/>
            <person name="Rodrigues-Filho E."/>
            <person name="Moraes L.A.B."/>
            <person name="Zucchi T.D."/>
        </authorList>
    </citation>
    <scope>NUCLEOTIDE SEQUENCE [LARGE SCALE GENOMIC DNA]</scope>
    <source>
        <strain evidence="10 11">NCIMB 14900</strain>
    </source>
</reference>
<comment type="subcellular location">
    <subcellularLocation>
        <location evidence="1">Cell membrane</location>
        <topology evidence="1">Multi-pass membrane protein</topology>
    </subcellularLocation>
</comment>
<evidence type="ECO:0000256" key="3">
    <source>
        <dbReference type="ARBA" id="ARBA00022475"/>
    </source>
</evidence>
<feature type="transmembrane region" description="Helical" evidence="8">
    <location>
        <begin position="313"/>
        <end position="331"/>
    </location>
</feature>
<gene>
    <name evidence="10" type="ORF">VSH64_22130</name>
</gene>
<evidence type="ECO:0000256" key="2">
    <source>
        <dbReference type="ARBA" id="ARBA00022448"/>
    </source>
</evidence>